<gene>
    <name evidence="2" type="ORF">A1QO_00780</name>
</gene>
<evidence type="ECO:0000313" key="3">
    <source>
        <dbReference type="Proteomes" id="UP000094741"/>
    </source>
</evidence>
<organism evidence="2 3">
    <name type="scientific">Vibrio genomosp. F10 str. ZF-129</name>
    <dbReference type="NCBI Taxonomy" id="1187848"/>
    <lineage>
        <taxon>Bacteria</taxon>
        <taxon>Pseudomonadati</taxon>
        <taxon>Pseudomonadota</taxon>
        <taxon>Gammaproteobacteria</taxon>
        <taxon>Vibrionales</taxon>
        <taxon>Vibrionaceae</taxon>
        <taxon>Vibrio</taxon>
    </lineage>
</organism>
<reference evidence="2 3" key="1">
    <citation type="journal article" date="2012" name="Science">
        <title>Ecological populations of bacteria act as socially cohesive units of antibiotic production and resistance.</title>
        <authorList>
            <person name="Cordero O.X."/>
            <person name="Wildschutte H."/>
            <person name="Kirkup B."/>
            <person name="Proehl S."/>
            <person name="Ngo L."/>
            <person name="Hussain F."/>
            <person name="Le Roux F."/>
            <person name="Mincer T."/>
            <person name="Polz M.F."/>
        </authorList>
    </citation>
    <scope>NUCLEOTIDE SEQUENCE [LARGE SCALE GENOMIC DNA]</scope>
    <source>
        <strain evidence="2 3">ZF-129</strain>
    </source>
</reference>
<keyword evidence="1" id="KW-0812">Transmembrane</keyword>
<accession>A0A1E5BGE2</accession>
<dbReference type="STRING" id="1187848.A1QO_00780"/>
<feature type="transmembrane region" description="Helical" evidence="1">
    <location>
        <begin position="50"/>
        <end position="68"/>
    </location>
</feature>
<dbReference type="EMBL" id="AJYQ02000078">
    <property type="protein sequence ID" value="OEE35327.1"/>
    <property type="molecule type" value="Genomic_DNA"/>
</dbReference>
<dbReference type="Proteomes" id="UP000094741">
    <property type="component" value="Unassembled WGS sequence"/>
</dbReference>
<protein>
    <submittedName>
        <fullName evidence="2">Uncharacterized protein</fullName>
    </submittedName>
</protein>
<proteinExistence type="predicted"/>
<feature type="transmembrane region" description="Helical" evidence="1">
    <location>
        <begin position="7"/>
        <end position="30"/>
    </location>
</feature>
<keyword evidence="1" id="KW-1133">Transmembrane helix</keyword>
<comment type="caution">
    <text evidence="2">The sequence shown here is derived from an EMBL/GenBank/DDBJ whole genome shotgun (WGS) entry which is preliminary data.</text>
</comment>
<evidence type="ECO:0000256" key="1">
    <source>
        <dbReference type="SAM" id="Phobius"/>
    </source>
</evidence>
<dbReference type="AlphaFoldDB" id="A0A1E5BGE2"/>
<sequence length="91" mass="10420">MSKIKYVTMIVGIFYFLFLVCAVFGSYILTSILYTDYEIVTMLFGFEASIFVKTLLSGVFITTLYFTFELKFFIKSASNSYDSVFGHGFQS</sequence>
<evidence type="ECO:0000313" key="2">
    <source>
        <dbReference type="EMBL" id="OEE35327.1"/>
    </source>
</evidence>
<name>A0A1E5BGE2_9VIBR</name>
<keyword evidence="1" id="KW-0472">Membrane</keyword>